<reference evidence="1 2" key="1">
    <citation type="submission" date="2018-06" db="EMBL/GenBank/DDBJ databases">
        <title>Genomic Encyclopedia of Type Strains, Phase IV (KMG-IV): sequencing the most valuable type-strain genomes for metagenomic binning, comparative biology and taxonomic classification.</title>
        <authorList>
            <person name="Goeker M."/>
        </authorList>
    </citation>
    <scope>NUCLEOTIDE SEQUENCE [LARGE SCALE GENOMIC DNA]</scope>
    <source>
        <strain evidence="1 2">DSM 26720</strain>
    </source>
</reference>
<accession>A0A364JXR5</accession>
<gene>
    <name evidence="1" type="ORF">C7374_10274</name>
</gene>
<dbReference type="Proteomes" id="UP000249453">
    <property type="component" value="Unassembled WGS sequence"/>
</dbReference>
<evidence type="ECO:0000313" key="2">
    <source>
        <dbReference type="Proteomes" id="UP000249453"/>
    </source>
</evidence>
<organism evidence="1 2">
    <name type="scientific">Falsochrobactrum ovis</name>
    <dbReference type="NCBI Taxonomy" id="1293442"/>
    <lineage>
        <taxon>Bacteria</taxon>
        <taxon>Pseudomonadati</taxon>
        <taxon>Pseudomonadota</taxon>
        <taxon>Alphaproteobacteria</taxon>
        <taxon>Hyphomicrobiales</taxon>
        <taxon>Brucellaceae</taxon>
        <taxon>Falsochrobactrum</taxon>
    </lineage>
</organism>
<evidence type="ECO:0000313" key="1">
    <source>
        <dbReference type="EMBL" id="RAK32080.1"/>
    </source>
</evidence>
<dbReference type="RefSeq" id="WP_111574337.1">
    <property type="nucleotide sequence ID" value="NZ_JBHEEY010000003.1"/>
</dbReference>
<proteinExistence type="predicted"/>
<sequence>MQDSNNSDFNKSAWQNVSNIRLQLWREANTKPSDIIYANGLHQVLVIAILDLTDNNGNPLPDDKCPPVQNIKAGCRPINYVNGDPLGDKGSVGWSYEDTKNAFSSPIVENSPSLVDTKPDYISNGCAYLHYYIQTTSASSEIQIGFEVEIRDDQGIPQKRIKSSLNGEFKAKVDIKSIGQITFQPDDFEWFGAQKYHGGDENDTITPGPMSDNNAWREYEYSISLTEKKFSKESNHIYRACITNLENYTDYSFGTIFSGFYTFKGYFWPFNIFKEQEITKWDAQPIFPTAKQTFTMDISGAPKRTSDITYISGRFSISLLCAFGAEYWFGYIHNTLSILIYEQYGNRGYINIDPKLLPDKYIPSSKDNGLQSLSYFSKGEITEPTKSIARKYVFIKNVNKEYPERACAYQYKPDSIMIWPEKNCSNVELFNLAFNIIINDNSISGVDYINMSFFSDLDSNLYIDERGYVCSSKGKPGDKFKVAPNWITGSTCISTNSYNSYLALIFDAEGHYYDEIQFIDKYYFNPSTWPIHKPEPISFAGFDWELIPTDDIPYEP</sequence>
<keyword evidence="2" id="KW-1185">Reference proteome</keyword>
<name>A0A364JXR5_9HYPH</name>
<dbReference type="OrthoDB" id="4021146at2"/>
<dbReference type="EMBL" id="QLMK01000002">
    <property type="protein sequence ID" value="RAK32080.1"/>
    <property type="molecule type" value="Genomic_DNA"/>
</dbReference>
<dbReference type="AlphaFoldDB" id="A0A364JXR5"/>
<protein>
    <submittedName>
        <fullName evidence="1">Uncharacterized protein</fullName>
    </submittedName>
</protein>
<comment type="caution">
    <text evidence="1">The sequence shown here is derived from an EMBL/GenBank/DDBJ whole genome shotgun (WGS) entry which is preliminary data.</text>
</comment>